<keyword evidence="4 9" id="KW-0863">Zinc-finger</keyword>
<dbReference type="InterPro" id="IPR024991">
    <property type="entry name" value="RING-H2_APC11"/>
</dbReference>
<evidence type="ECO:0000256" key="8">
    <source>
        <dbReference type="ARBA" id="ARBA00023306"/>
    </source>
</evidence>
<dbReference type="SUPFAM" id="SSF57850">
    <property type="entry name" value="RING/U-box"/>
    <property type="match status" value="1"/>
</dbReference>
<reference evidence="11 12" key="1">
    <citation type="submission" date="2024-04" db="EMBL/GenBank/DDBJ databases">
        <title>genome sequences of Mucor flavus KT1a and Helicostylum pulchrum KT1b strains isolation_sourced from the surface of a dry-aged beef.</title>
        <authorList>
            <person name="Toyotome T."/>
            <person name="Hosono M."/>
            <person name="Torimaru M."/>
            <person name="Fukuda K."/>
            <person name="Mikami N."/>
        </authorList>
    </citation>
    <scope>NUCLEOTIDE SEQUENCE [LARGE SCALE GENOMIC DNA]</scope>
    <source>
        <strain evidence="11 12">KT1b</strain>
    </source>
</reference>
<evidence type="ECO:0000256" key="7">
    <source>
        <dbReference type="ARBA" id="ARBA00022833"/>
    </source>
</evidence>
<dbReference type="Proteomes" id="UP001476247">
    <property type="component" value="Unassembled WGS sequence"/>
</dbReference>
<dbReference type="InterPro" id="IPR013083">
    <property type="entry name" value="Znf_RING/FYVE/PHD"/>
</dbReference>
<evidence type="ECO:0000313" key="11">
    <source>
        <dbReference type="EMBL" id="GAA5796166.1"/>
    </source>
</evidence>
<dbReference type="Pfam" id="PF12861">
    <property type="entry name" value="zf-ANAPC11"/>
    <property type="match status" value="1"/>
</dbReference>
<keyword evidence="7" id="KW-0862">Zinc</keyword>
<evidence type="ECO:0000256" key="5">
    <source>
        <dbReference type="ARBA" id="ARBA00022776"/>
    </source>
</evidence>
<keyword evidence="2" id="KW-0132">Cell division</keyword>
<evidence type="ECO:0000256" key="2">
    <source>
        <dbReference type="ARBA" id="ARBA00022618"/>
    </source>
</evidence>
<dbReference type="CDD" id="cd16456">
    <property type="entry name" value="RING-H2_APC11"/>
    <property type="match status" value="1"/>
</dbReference>
<dbReference type="EMBL" id="BAABUJ010000005">
    <property type="protein sequence ID" value="GAA5796166.1"/>
    <property type="molecule type" value="Genomic_DNA"/>
</dbReference>
<organism evidence="11 12">
    <name type="scientific">Helicostylum pulchrum</name>
    <dbReference type="NCBI Taxonomy" id="562976"/>
    <lineage>
        <taxon>Eukaryota</taxon>
        <taxon>Fungi</taxon>
        <taxon>Fungi incertae sedis</taxon>
        <taxon>Mucoromycota</taxon>
        <taxon>Mucoromycotina</taxon>
        <taxon>Mucoromycetes</taxon>
        <taxon>Mucorales</taxon>
        <taxon>Mucorineae</taxon>
        <taxon>Mucoraceae</taxon>
        <taxon>Helicostylum</taxon>
    </lineage>
</organism>
<dbReference type="PROSITE" id="PS50089">
    <property type="entry name" value="ZF_RING_2"/>
    <property type="match status" value="1"/>
</dbReference>
<keyword evidence="12" id="KW-1185">Reference proteome</keyword>
<dbReference type="InterPro" id="IPR051031">
    <property type="entry name" value="RING-box_E3_Ubiquitin_Ligase"/>
</dbReference>
<protein>
    <recommendedName>
        <fullName evidence="1">Anaphase-promoting complex subunit 11</fullName>
    </recommendedName>
</protein>
<evidence type="ECO:0000313" key="12">
    <source>
        <dbReference type="Proteomes" id="UP001476247"/>
    </source>
</evidence>
<evidence type="ECO:0000256" key="9">
    <source>
        <dbReference type="PROSITE-ProRule" id="PRU00175"/>
    </source>
</evidence>
<dbReference type="Gene3D" id="3.30.40.10">
    <property type="entry name" value="Zinc/RING finger domain, C3HC4 (zinc finger)"/>
    <property type="match status" value="1"/>
</dbReference>
<keyword evidence="6" id="KW-0833">Ubl conjugation pathway</keyword>
<gene>
    <name evidence="11" type="ORF">HPULCUR_001535</name>
</gene>
<evidence type="ECO:0000256" key="3">
    <source>
        <dbReference type="ARBA" id="ARBA00022723"/>
    </source>
</evidence>
<keyword evidence="8" id="KW-0131">Cell cycle</keyword>
<keyword evidence="5" id="KW-0498">Mitosis</keyword>
<feature type="domain" description="RING-type" evidence="10">
    <location>
        <begin position="40"/>
        <end position="83"/>
    </location>
</feature>
<comment type="caution">
    <text evidence="11">The sequence shown here is derived from an EMBL/GenBank/DDBJ whole genome shotgun (WGS) entry which is preliminary data.</text>
</comment>
<dbReference type="InterPro" id="IPR001841">
    <property type="entry name" value="Znf_RING"/>
</dbReference>
<proteinExistence type="predicted"/>
<sequence length="93" mass="10705">MTVRKRVNIISWNIGATWSWDVQRDDDVCGVCHYSYDACCSNCKMPGDDCPLIWGECSHVFHLHCLMTWFQSSTNDERCPLDRTSWKTATAPT</sequence>
<evidence type="ECO:0000256" key="1">
    <source>
        <dbReference type="ARBA" id="ARBA00013928"/>
    </source>
</evidence>
<evidence type="ECO:0000256" key="6">
    <source>
        <dbReference type="ARBA" id="ARBA00022786"/>
    </source>
</evidence>
<accession>A0ABP9XN11</accession>
<dbReference type="PANTHER" id="PTHR11210">
    <property type="entry name" value="RING BOX"/>
    <property type="match status" value="1"/>
</dbReference>
<keyword evidence="3" id="KW-0479">Metal-binding</keyword>
<evidence type="ECO:0000259" key="10">
    <source>
        <dbReference type="PROSITE" id="PS50089"/>
    </source>
</evidence>
<evidence type="ECO:0000256" key="4">
    <source>
        <dbReference type="ARBA" id="ARBA00022771"/>
    </source>
</evidence>
<name>A0ABP9XN11_9FUNG</name>